<feature type="region of interest" description="Disordered" evidence="1">
    <location>
        <begin position="1"/>
        <end position="20"/>
    </location>
</feature>
<organism evidence="2 3">
    <name type="scientific">Endobacter medicaginis</name>
    <dbReference type="NCBI Taxonomy" id="1181271"/>
    <lineage>
        <taxon>Bacteria</taxon>
        <taxon>Pseudomonadati</taxon>
        <taxon>Pseudomonadota</taxon>
        <taxon>Alphaproteobacteria</taxon>
        <taxon>Acetobacterales</taxon>
        <taxon>Acetobacteraceae</taxon>
        <taxon>Endobacter</taxon>
    </lineage>
</organism>
<evidence type="ECO:0000313" key="3">
    <source>
        <dbReference type="Proteomes" id="UP000557688"/>
    </source>
</evidence>
<dbReference type="EMBL" id="JACHXV010000002">
    <property type="protein sequence ID" value="MBB3172874.1"/>
    <property type="molecule type" value="Genomic_DNA"/>
</dbReference>
<dbReference type="Proteomes" id="UP000557688">
    <property type="component" value="Unassembled WGS sequence"/>
</dbReference>
<proteinExistence type="predicted"/>
<protein>
    <submittedName>
        <fullName evidence="2">Outer membrane lipoprotein SlyB</fullName>
    </submittedName>
</protein>
<dbReference type="AlphaFoldDB" id="A0A839UWX7"/>
<reference evidence="2 3" key="1">
    <citation type="submission" date="2020-08" db="EMBL/GenBank/DDBJ databases">
        <title>Genomic Encyclopedia of Type Strains, Phase III (KMG-III): the genomes of soil and plant-associated and newly described type strains.</title>
        <authorList>
            <person name="Whitman W."/>
        </authorList>
    </citation>
    <scope>NUCLEOTIDE SEQUENCE [LARGE SCALE GENOMIC DNA]</scope>
    <source>
        <strain evidence="2 3">CECT 8088</strain>
    </source>
</reference>
<comment type="caution">
    <text evidence="2">The sequence shown here is derived from an EMBL/GenBank/DDBJ whole genome shotgun (WGS) entry which is preliminary data.</text>
</comment>
<evidence type="ECO:0000256" key="1">
    <source>
        <dbReference type="SAM" id="MobiDB-lite"/>
    </source>
</evidence>
<dbReference type="RefSeq" id="WP_183274750.1">
    <property type="nucleotide sequence ID" value="NZ_JACHXV010000002.1"/>
</dbReference>
<keyword evidence="3" id="KW-1185">Reference proteome</keyword>
<gene>
    <name evidence="2" type="ORF">FHR90_000688</name>
</gene>
<name>A0A839UWX7_9PROT</name>
<evidence type="ECO:0000313" key="2">
    <source>
        <dbReference type="EMBL" id="MBB3172874.1"/>
    </source>
</evidence>
<sequence length="204" mass="20221">MNSRPWFAAGGGSSGSRPRTLSGFPPRAAWAALCLLLLSGCTTIGPTAQILPGPGKTFEQFTADQTACTTYTDAQIKPLADQNSRQQLGALALGTVLGAGLGAGLGGAIGGGHGAGIGAAAGALGGTAIGADAAGSSDPVQRLQVMYDNDYTACMVARGNRPPAPIVQQTVVVAPPAVVVQPAPYYVQPAPYVVQPVAPAGATP</sequence>
<keyword evidence="2" id="KW-0449">Lipoprotein</keyword>
<accession>A0A839UWX7</accession>